<protein>
    <submittedName>
        <fullName evidence="2">Uncharacterized protein</fullName>
    </submittedName>
</protein>
<organism evidence="2">
    <name type="scientific">uncultured Caudovirales phage</name>
    <dbReference type="NCBI Taxonomy" id="2100421"/>
    <lineage>
        <taxon>Viruses</taxon>
        <taxon>Duplodnaviria</taxon>
        <taxon>Heunggongvirae</taxon>
        <taxon>Uroviricota</taxon>
        <taxon>Caudoviricetes</taxon>
        <taxon>Peduoviridae</taxon>
        <taxon>Maltschvirus</taxon>
        <taxon>Maltschvirus maltsch</taxon>
    </lineage>
</organism>
<feature type="region of interest" description="Disordered" evidence="1">
    <location>
        <begin position="131"/>
        <end position="159"/>
    </location>
</feature>
<reference evidence="2" key="1">
    <citation type="submission" date="2020-04" db="EMBL/GenBank/DDBJ databases">
        <authorList>
            <person name="Chiriac C."/>
            <person name="Salcher M."/>
            <person name="Ghai R."/>
            <person name="Kavagutti S V."/>
        </authorList>
    </citation>
    <scope>NUCLEOTIDE SEQUENCE</scope>
</reference>
<gene>
    <name evidence="2" type="ORF">UFOVP114_13</name>
</gene>
<accession>A0A6J5L3K8</accession>
<evidence type="ECO:0000256" key="1">
    <source>
        <dbReference type="SAM" id="MobiDB-lite"/>
    </source>
</evidence>
<sequence>MRDRPTIRLINGKRTMTMGYSDDSPVRLVGFCLGSEEALDVVHTTLDIRAEPSACGTLMYVDLSVSDAYFKHAGGANGIERTIAQELASIAGLLPAARYSEVCAGNPDDHTDCEDESCHCFCHLDEREDQAAREAGEAQERADSAARVESESEDWDEQE</sequence>
<proteinExistence type="predicted"/>
<name>A0A6J5L3K8_9CAUD</name>
<feature type="compositionally biased region" description="Basic and acidic residues" evidence="1">
    <location>
        <begin position="131"/>
        <end position="150"/>
    </location>
</feature>
<dbReference type="EMBL" id="LR796230">
    <property type="protein sequence ID" value="CAB4128152.1"/>
    <property type="molecule type" value="Genomic_DNA"/>
</dbReference>
<evidence type="ECO:0000313" key="2">
    <source>
        <dbReference type="EMBL" id="CAB4128152.1"/>
    </source>
</evidence>